<comment type="caution">
    <text evidence="2">The sequence shown here is derived from an EMBL/GenBank/DDBJ whole genome shotgun (WGS) entry which is preliminary data.</text>
</comment>
<keyword evidence="3" id="KW-1185">Reference proteome</keyword>
<proteinExistence type="predicted"/>
<gene>
    <name evidence="2" type="ORF">PUN28_001116</name>
</gene>
<organism evidence="2 3">
    <name type="scientific">Cardiocondyla obscurior</name>
    <dbReference type="NCBI Taxonomy" id="286306"/>
    <lineage>
        <taxon>Eukaryota</taxon>
        <taxon>Metazoa</taxon>
        <taxon>Ecdysozoa</taxon>
        <taxon>Arthropoda</taxon>
        <taxon>Hexapoda</taxon>
        <taxon>Insecta</taxon>
        <taxon>Pterygota</taxon>
        <taxon>Neoptera</taxon>
        <taxon>Endopterygota</taxon>
        <taxon>Hymenoptera</taxon>
        <taxon>Apocrita</taxon>
        <taxon>Aculeata</taxon>
        <taxon>Formicoidea</taxon>
        <taxon>Formicidae</taxon>
        <taxon>Myrmicinae</taxon>
        <taxon>Cardiocondyla</taxon>
    </lineage>
</organism>
<evidence type="ECO:0000256" key="1">
    <source>
        <dbReference type="SAM" id="MobiDB-lite"/>
    </source>
</evidence>
<name>A0AAW2H3I7_9HYME</name>
<reference evidence="2 3" key="1">
    <citation type="submission" date="2023-03" db="EMBL/GenBank/DDBJ databases">
        <title>High recombination rates correlate with genetic variation in Cardiocondyla obscurior ants.</title>
        <authorList>
            <person name="Errbii M."/>
        </authorList>
    </citation>
    <scope>NUCLEOTIDE SEQUENCE [LARGE SCALE GENOMIC DNA]</scope>
    <source>
        <strain evidence="2">Alpha-2009</strain>
        <tissue evidence="2">Whole body</tissue>
    </source>
</reference>
<dbReference type="EMBL" id="JADYXP020000001">
    <property type="protein sequence ID" value="KAL0133968.1"/>
    <property type="molecule type" value="Genomic_DNA"/>
</dbReference>
<evidence type="ECO:0000313" key="3">
    <source>
        <dbReference type="Proteomes" id="UP001430953"/>
    </source>
</evidence>
<dbReference type="AlphaFoldDB" id="A0AAW2H3I7"/>
<protein>
    <submittedName>
        <fullName evidence="2">Uncharacterized protein</fullName>
    </submittedName>
</protein>
<feature type="region of interest" description="Disordered" evidence="1">
    <location>
        <begin position="24"/>
        <end position="59"/>
    </location>
</feature>
<sequence>MVENGPHLGRDNLIAKVLLFFPSTPASSTKDVPLEGASELSSRDERASSSRSEWSGGGATWCSERLYRPAARGKYSFLRYLRAHAKRRETQESVLG</sequence>
<evidence type="ECO:0000313" key="2">
    <source>
        <dbReference type="EMBL" id="KAL0133968.1"/>
    </source>
</evidence>
<dbReference type="Proteomes" id="UP001430953">
    <property type="component" value="Unassembled WGS sequence"/>
</dbReference>
<accession>A0AAW2H3I7</accession>